<dbReference type="SUPFAM" id="SSF51412">
    <property type="entry name" value="Inosine monophosphate dehydrogenase (IMPDH)"/>
    <property type="match status" value="1"/>
</dbReference>
<dbReference type="GO" id="GO:0051213">
    <property type="term" value="F:dioxygenase activity"/>
    <property type="evidence" value="ECO:0007669"/>
    <property type="project" value="UniProtKB-KW"/>
</dbReference>
<accession>A0A0V8QD20</accession>
<dbReference type="STRING" id="290052.ASU35_02960"/>
<evidence type="ECO:0000313" key="6">
    <source>
        <dbReference type="EMBL" id="KSV58378.1"/>
    </source>
</evidence>
<evidence type="ECO:0000256" key="2">
    <source>
        <dbReference type="ARBA" id="ARBA00013457"/>
    </source>
</evidence>
<proteinExistence type="predicted"/>
<evidence type="ECO:0000256" key="5">
    <source>
        <dbReference type="ARBA" id="ARBA00023002"/>
    </source>
</evidence>
<dbReference type="Proteomes" id="UP000054874">
    <property type="component" value="Unassembled WGS sequence"/>
</dbReference>
<dbReference type="EMBL" id="LNAM01000175">
    <property type="protein sequence ID" value="KSV58378.1"/>
    <property type="molecule type" value="Genomic_DNA"/>
</dbReference>
<dbReference type="GO" id="GO:0018580">
    <property type="term" value="F:nitronate monooxygenase activity"/>
    <property type="evidence" value="ECO:0007669"/>
    <property type="project" value="InterPro"/>
</dbReference>
<keyword evidence="4" id="KW-0288">FMN</keyword>
<comment type="caution">
    <text evidence="6">The sequence shown here is derived from an EMBL/GenBank/DDBJ whole genome shotgun (WGS) entry which is preliminary data.</text>
</comment>
<sequence>MDYKPLQIGEKEAKIPLIQGGMGIGISLGSLAGAVAKEGAVGIISAAQPGFREPDFEENLLEANLRAIKKEYEKARRMAPEGVIGFNVMVAMNHYKEHVEAAVEAGADLIISGAGLPVSLPEYVPVEKAKIAPIVSSAKAAGVLLKLWGKKYNRTADLLIVEGPQAGGHLGFSLEELSAYEKCRESYEKEVLSIFLIVQEYEEKYKRKIPVVLAGGIDSKEAVERALELGADGVQVASRFVTTEECDADIRYKESYLKAEKEDIVLVKSPVGMPGRAIKNPFIDRVYQEKRIPPKRCYDCLKTCNPAETPYCITQALMNAARGDIENALLFCGARAWKAERIESVKEVIDSLFFSK</sequence>
<dbReference type="AlphaFoldDB" id="A0A0V8QD20"/>
<dbReference type="PANTHER" id="PTHR32332">
    <property type="entry name" value="2-NITROPROPANE DIOXYGENASE"/>
    <property type="match status" value="1"/>
</dbReference>
<evidence type="ECO:0000256" key="3">
    <source>
        <dbReference type="ARBA" id="ARBA00022630"/>
    </source>
</evidence>
<evidence type="ECO:0000256" key="1">
    <source>
        <dbReference type="ARBA" id="ARBA00003535"/>
    </source>
</evidence>
<evidence type="ECO:0000256" key="4">
    <source>
        <dbReference type="ARBA" id="ARBA00022643"/>
    </source>
</evidence>
<name>A0A0V8QD20_9FIRM</name>
<dbReference type="InterPro" id="IPR004136">
    <property type="entry name" value="NMO"/>
</dbReference>
<keyword evidence="7" id="KW-1185">Reference proteome</keyword>
<protein>
    <recommendedName>
        <fullName evidence="2">Probable nitronate monooxygenase</fullName>
    </recommendedName>
</protein>
<dbReference type="InterPro" id="IPR013785">
    <property type="entry name" value="Aldolase_TIM"/>
</dbReference>
<evidence type="ECO:0000313" key="7">
    <source>
        <dbReference type="Proteomes" id="UP000054874"/>
    </source>
</evidence>
<dbReference type="Gene3D" id="3.20.20.70">
    <property type="entry name" value="Aldolase class I"/>
    <property type="match status" value="1"/>
</dbReference>
<organism evidence="6 7">
    <name type="scientific">Acetivibrio ethanolgignens</name>
    <dbReference type="NCBI Taxonomy" id="290052"/>
    <lineage>
        <taxon>Bacteria</taxon>
        <taxon>Bacillati</taxon>
        <taxon>Bacillota</taxon>
        <taxon>Clostridia</taxon>
        <taxon>Eubacteriales</taxon>
        <taxon>Oscillospiraceae</taxon>
        <taxon>Acetivibrio</taxon>
    </lineage>
</organism>
<comment type="function">
    <text evidence="1">Nitronate monooxygenase that uses molecular oxygen to catalyze the oxidative denitrification of alkyl nitronates. Acts on propionate 3-nitronate (P3N), the presumed physiological substrate. Probably functions in the detoxification of P3N, a metabolic poison produced by plants and fungi as a defense mechanism.</text>
</comment>
<keyword evidence="6" id="KW-0223">Dioxygenase</keyword>
<dbReference type="CDD" id="cd04730">
    <property type="entry name" value="NPD_like"/>
    <property type="match status" value="1"/>
</dbReference>
<reference evidence="6 7" key="1">
    <citation type="submission" date="2015-11" db="EMBL/GenBank/DDBJ databases">
        <title>Butyribacter intestini gen. nov., sp. nov., a butyric acid-producing bacterium of the family Lachnospiraceae isolated from the human faeces.</title>
        <authorList>
            <person name="Zou Y."/>
            <person name="Xue W."/>
            <person name="Luo G."/>
            <person name="Lv M."/>
        </authorList>
    </citation>
    <scope>NUCLEOTIDE SEQUENCE [LARGE SCALE GENOMIC DNA]</scope>
    <source>
        <strain evidence="6 7">ACET-33324</strain>
    </source>
</reference>
<gene>
    <name evidence="6" type="ORF">ASU35_02960</name>
</gene>
<keyword evidence="5" id="KW-0560">Oxidoreductase</keyword>
<dbReference type="Pfam" id="PF03060">
    <property type="entry name" value="NMO"/>
    <property type="match status" value="1"/>
</dbReference>
<dbReference type="RefSeq" id="WP_058353419.1">
    <property type="nucleotide sequence ID" value="NZ_CABMMD010000175.1"/>
</dbReference>
<dbReference type="OrthoDB" id="9778912at2"/>
<keyword evidence="3" id="KW-0285">Flavoprotein</keyword>
<dbReference type="PANTHER" id="PTHR32332:SF18">
    <property type="entry name" value="2-NITROPROPANE DIOXYGENASE"/>
    <property type="match status" value="1"/>
</dbReference>